<keyword evidence="1 8" id="KW-0436">Ligase</keyword>
<accession>A0A1T0AS77</accession>
<dbReference type="PANTHER" id="PTHR40599">
    <property type="entry name" value="[CITRATE [PRO-3S]-LYASE] LIGASE"/>
    <property type="match status" value="1"/>
</dbReference>
<evidence type="ECO:0000313" key="11">
    <source>
        <dbReference type="Proteomes" id="UP000190867"/>
    </source>
</evidence>
<evidence type="ECO:0000256" key="3">
    <source>
        <dbReference type="ARBA" id="ARBA00022840"/>
    </source>
</evidence>
<keyword evidence="3 8" id="KW-0067">ATP-binding</keyword>
<evidence type="ECO:0000313" key="10">
    <source>
        <dbReference type="EMBL" id="OOR99289.1"/>
    </source>
</evidence>
<evidence type="ECO:0000256" key="7">
    <source>
        <dbReference type="ARBA" id="ARBA00068968"/>
    </source>
</evidence>
<keyword evidence="11" id="KW-1185">Reference proteome</keyword>
<evidence type="ECO:0000256" key="4">
    <source>
        <dbReference type="ARBA" id="ARBA00051405"/>
    </source>
</evidence>
<dbReference type="NCBIfam" id="TIGR00124">
    <property type="entry name" value="cit_ly_ligase"/>
    <property type="match status" value="1"/>
</dbReference>
<dbReference type="InterPro" id="IPR004821">
    <property type="entry name" value="Cyt_trans-like"/>
</dbReference>
<dbReference type="Pfam" id="PF08218">
    <property type="entry name" value="Citrate_ly_lig"/>
    <property type="match status" value="1"/>
</dbReference>
<dbReference type="Gene3D" id="3.40.50.620">
    <property type="entry name" value="HUPs"/>
    <property type="match status" value="1"/>
</dbReference>
<comment type="function">
    <text evidence="5 8">Acetylation of prosthetic group (2-(5''-phosphoribosyl)-3'-dephosphocoenzyme-A) of the gamma subunit of citrate lyase.</text>
</comment>
<dbReference type="InterPro" id="IPR014729">
    <property type="entry name" value="Rossmann-like_a/b/a_fold"/>
</dbReference>
<dbReference type="InterPro" id="IPR005216">
    <property type="entry name" value="Citrate_lyase_ligase"/>
</dbReference>
<keyword evidence="10" id="KW-0456">Lyase</keyword>
<dbReference type="PANTHER" id="PTHR40599:SF2">
    <property type="entry name" value="[CITRATE [PRO-3S]-LYASE] LIGASE"/>
    <property type="match status" value="1"/>
</dbReference>
<dbReference type="SUPFAM" id="SSF52374">
    <property type="entry name" value="Nucleotidylyl transferase"/>
    <property type="match status" value="1"/>
</dbReference>
<evidence type="ECO:0000256" key="2">
    <source>
        <dbReference type="ARBA" id="ARBA00022741"/>
    </source>
</evidence>
<feature type="domain" description="N-acetyltransferase" evidence="9">
    <location>
        <begin position="1"/>
        <end position="131"/>
    </location>
</feature>
<name>A0A1T0AS77_9PAST</name>
<dbReference type="STRING" id="734.B0187_05900"/>
<dbReference type="PIRSF" id="PIRSF005751">
    <property type="entry name" value="Acet_citr_lig"/>
    <property type="match status" value="1"/>
</dbReference>
<dbReference type="GO" id="GO:0005524">
    <property type="term" value="F:ATP binding"/>
    <property type="evidence" value="ECO:0007669"/>
    <property type="project" value="UniProtKB-UniRule"/>
</dbReference>
<dbReference type="RefSeq" id="WP_078236938.1">
    <property type="nucleotide sequence ID" value="NZ_MUYA01000007.1"/>
</dbReference>
<dbReference type="GO" id="GO:0016747">
    <property type="term" value="F:acyltransferase activity, transferring groups other than amino-acyl groups"/>
    <property type="evidence" value="ECO:0007669"/>
    <property type="project" value="InterPro"/>
</dbReference>
<reference evidence="10 11" key="1">
    <citation type="submission" date="2017-02" db="EMBL/GenBank/DDBJ databases">
        <title>Draft genome sequence of Haemophilus paracuniculus CCUG 43573 type strain.</title>
        <authorList>
            <person name="Engstrom-Jakobsson H."/>
            <person name="Salva-Serra F."/>
            <person name="Thorell K."/>
            <person name="Gonzales-Siles L."/>
            <person name="Karlsson R."/>
            <person name="Boulund F."/>
            <person name="Engstrand L."/>
            <person name="Kristiansson E."/>
            <person name="Moore E."/>
        </authorList>
    </citation>
    <scope>NUCLEOTIDE SEQUENCE [LARGE SCALE GENOMIC DNA]</scope>
    <source>
        <strain evidence="10 11">CCUG 43573</strain>
    </source>
</reference>
<dbReference type="FunFam" id="3.40.50.620:FF:000071">
    <property type="entry name" value="[Citrate [pro-3S]-lyase] ligase"/>
    <property type="match status" value="1"/>
</dbReference>
<dbReference type="EMBL" id="MUYA01000007">
    <property type="protein sequence ID" value="OOR99289.1"/>
    <property type="molecule type" value="Genomic_DNA"/>
</dbReference>
<dbReference type="GO" id="GO:0008771">
    <property type="term" value="F:[citrate (pro-3S)-lyase] ligase activity"/>
    <property type="evidence" value="ECO:0007669"/>
    <property type="project" value="UniProtKB-EC"/>
</dbReference>
<protein>
    <recommendedName>
        <fullName evidence="7 8">[Citrate [pro-3S]-lyase] ligase</fullName>
        <ecNumber evidence="6 8">6.2.1.22</ecNumber>
    </recommendedName>
</protein>
<dbReference type="PROSITE" id="PS51186">
    <property type="entry name" value="GNAT"/>
    <property type="match status" value="1"/>
</dbReference>
<dbReference type="InterPro" id="IPR016181">
    <property type="entry name" value="Acyl_CoA_acyltransferase"/>
</dbReference>
<evidence type="ECO:0000256" key="5">
    <source>
        <dbReference type="ARBA" id="ARBA00058086"/>
    </source>
</evidence>
<dbReference type="InterPro" id="IPR013166">
    <property type="entry name" value="Citrate_lyase_ligase_C"/>
</dbReference>
<proteinExistence type="predicted"/>
<dbReference type="GO" id="GO:0016829">
    <property type="term" value="F:lyase activity"/>
    <property type="evidence" value="ECO:0007669"/>
    <property type="project" value="UniProtKB-KW"/>
</dbReference>
<evidence type="ECO:0000259" key="9">
    <source>
        <dbReference type="PROSITE" id="PS51186"/>
    </source>
</evidence>
<dbReference type="NCBIfam" id="TIGR00125">
    <property type="entry name" value="cyt_tran_rel"/>
    <property type="match status" value="1"/>
</dbReference>
<dbReference type="Proteomes" id="UP000190867">
    <property type="component" value="Unassembled WGS sequence"/>
</dbReference>
<comment type="catalytic activity">
    <reaction evidence="4 8">
        <text>holo-[citrate lyase ACP] + acetate + ATP = acetyl-[citrate lyase ACP] + AMP + diphosphate</text>
        <dbReference type="Rhea" id="RHEA:23788"/>
        <dbReference type="Rhea" id="RHEA-COMP:10158"/>
        <dbReference type="Rhea" id="RHEA-COMP:13710"/>
        <dbReference type="ChEBI" id="CHEBI:30089"/>
        <dbReference type="ChEBI" id="CHEBI:30616"/>
        <dbReference type="ChEBI" id="CHEBI:33019"/>
        <dbReference type="ChEBI" id="CHEBI:82683"/>
        <dbReference type="ChEBI" id="CHEBI:137976"/>
        <dbReference type="ChEBI" id="CHEBI:456215"/>
        <dbReference type="EC" id="6.2.1.22"/>
    </reaction>
</comment>
<dbReference type="InterPro" id="IPR000182">
    <property type="entry name" value="GNAT_dom"/>
</dbReference>
<dbReference type="CDD" id="cd02169">
    <property type="entry name" value="Citrate_lyase_ligase"/>
    <property type="match status" value="1"/>
</dbReference>
<sequence>MQLERVSVKNKTKLTAISQFLEKNDLKLDSQIEYFVIVYRFGEILACGGIAGNIFKCIAIRSELRGEGIAVRLLTEMVNFAYELNRPDLFIYTKPEYEQVFNQCGFYTIAEAYPNVVLLENSSTRLAKQCAKWQAQRVAGEKIGAIVMNANPFTLGHRYLIEQALAQCDHLHLFIVSENASQFSFQDRFALVKQGIADLDRITLHKGSDYIISRATFPNYFLKDQGLTDDCYLELDLKLFRQHIAPSLGITHRFVGSEPICEVTAEYNRKMAYWLQQAPLENPSIQVVELERITLNDEPISASKVRKLLERQDFEALADFVPATTLQFLQRQAGAN</sequence>
<dbReference type="OrthoDB" id="9779753at2"/>
<evidence type="ECO:0000256" key="1">
    <source>
        <dbReference type="ARBA" id="ARBA00022598"/>
    </source>
</evidence>
<keyword evidence="2 8" id="KW-0547">Nucleotide-binding</keyword>
<organism evidence="10 11">
    <name type="scientific">Haemophilus paracuniculus</name>
    <dbReference type="NCBI Taxonomy" id="734"/>
    <lineage>
        <taxon>Bacteria</taxon>
        <taxon>Pseudomonadati</taxon>
        <taxon>Pseudomonadota</taxon>
        <taxon>Gammaproteobacteria</taxon>
        <taxon>Pasteurellales</taxon>
        <taxon>Pasteurellaceae</taxon>
        <taxon>Haemophilus</taxon>
    </lineage>
</organism>
<dbReference type="EC" id="6.2.1.22" evidence="6 8"/>
<evidence type="ECO:0000256" key="6">
    <source>
        <dbReference type="ARBA" id="ARBA00066591"/>
    </source>
</evidence>
<gene>
    <name evidence="10" type="ORF">B0187_05900</name>
</gene>
<dbReference type="SUPFAM" id="SSF55729">
    <property type="entry name" value="Acyl-CoA N-acyltransferases (Nat)"/>
    <property type="match status" value="1"/>
</dbReference>
<dbReference type="Gene3D" id="3.40.630.30">
    <property type="match status" value="1"/>
</dbReference>
<comment type="caution">
    <text evidence="10">The sequence shown here is derived from an EMBL/GenBank/DDBJ whole genome shotgun (WGS) entry which is preliminary data.</text>
</comment>
<evidence type="ECO:0000256" key="8">
    <source>
        <dbReference type="PIRNR" id="PIRNR005751"/>
    </source>
</evidence>
<dbReference type="SMART" id="SM00764">
    <property type="entry name" value="Citrate_ly_lig"/>
    <property type="match status" value="1"/>
</dbReference>
<dbReference type="AlphaFoldDB" id="A0A1T0AS77"/>